<keyword evidence="2" id="KW-1185">Reference proteome</keyword>
<evidence type="ECO:0000313" key="1">
    <source>
        <dbReference type="EMBL" id="KAJ8668255.1"/>
    </source>
</evidence>
<reference evidence="1" key="1">
    <citation type="submission" date="2023-04" db="EMBL/GenBank/DDBJ databases">
        <title>A chromosome-level genome assembly of the parasitoid wasp Eretmocerus hayati.</title>
        <authorList>
            <person name="Zhong Y."/>
            <person name="Liu S."/>
            <person name="Liu Y."/>
        </authorList>
    </citation>
    <scope>NUCLEOTIDE SEQUENCE</scope>
    <source>
        <strain evidence="1">ZJU_SS_LIU_2023</strain>
    </source>
</reference>
<dbReference type="EMBL" id="CM056744">
    <property type="protein sequence ID" value="KAJ8668255.1"/>
    <property type="molecule type" value="Genomic_DNA"/>
</dbReference>
<protein>
    <submittedName>
        <fullName evidence="1">Uncharacterized protein</fullName>
    </submittedName>
</protein>
<organism evidence="1 2">
    <name type="scientific">Eretmocerus hayati</name>
    <dbReference type="NCBI Taxonomy" id="131215"/>
    <lineage>
        <taxon>Eukaryota</taxon>
        <taxon>Metazoa</taxon>
        <taxon>Ecdysozoa</taxon>
        <taxon>Arthropoda</taxon>
        <taxon>Hexapoda</taxon>
        <taxon>Insecta</taxon>
        <taxon>Pterygota</taxon>
        <taxon>Neoptera</taxon>
        <taxon>Endopterygota</taxon>
        <taxon>Hymenoptera</taxon>
        <taxon>Apocrita</taxon>
        <taxon>Proctotrupomorpha</taxon>
        <taxon>Chalcidoidea</taxon>
        <taxon>Aphelinidae</taxon>
        <taxon>Aphelininae</taxon>
        <taxon>Eretmocerus</taxon>
    </lineage>
</organism>
<accession>A0ACC2NAT2</accession>
<gene>
    <name evidence="1" type="ORF">QAD02_009918</name>
</gene>
<name>A0ACC2NAT2_9HYME</name>
<evidence type="ECO:0000313" key="2">
    <source>
        <dbReference type="Proteomes" id="UP001239111"/>
    </source>
</evidence>
<dbReference type="Proteomes" id="UP001239111">
    <property type="component" value="Chromosome 4"/>
</dbReference>
<comment type="caution">
    <text evidence="1">The sequence shown here is derived from an EMBL/GenBank/DDBJ whole genome shotgun (WGS) entry which is preliminary data.</text>
</comment>
<sequence>MILLSPSKKLLLEAKNIDLEPHKLSGNHEKMEAKFNTITTELGHTDSEDVYQAQCYRNGTTRDQTCKISQKFSKFHRSRQVCIEDLKKSVGLYSNRIQLVPLNKKVIMSWIQEISRNERKVMVRLISISNCTSKDISFPEKNPRKLKYPLVKIISYGKYFDVFSRDFEDVPNLQNQSFIKFTYDENGTYISQEKAFFKDIPLEDKMLSGANSFQTPIRHLLPISFQDHDAGYFFITKFGDHIKSLNSNGSVRKTVKLDKMTDPMYVTYGYGRIGIPQCRNGDPVLETYDRNLKKLIIPYKWIKKTPEEKIINNPSRLC</sequence>
<proteinExistence type="predicted"/>